<dbReference type="HOGENOM" id="CLU_329544_0_0_1"/>
<name>B9W843_CANDC</name>
<dbReference type="Proteomes" id="UP000002605">
    <property type="component" value="Chromosome 1"/>
</dbReference>
<evidence type="ECO:0000313" key="1">
    <source>
        <dbReference type="CGD" id="CAL0000163521"/>
    </source>
</evidence>
<dbReference type="RefSeq" id="XP_002417263.1">
    <property type="nucleotide sequence ID" value="XM_002417218.1"/>
</dbReference>
<protein>
    <submittedName>
        <fullName evidence="2">Uncharacterized protein</fullName>
    </submittedName>
</protein>
<dbReference type="VEuPathDB" id="FungiDB:CD36_06030"/>
<reference evidence="2 3" key="1">
    <citation type="journal article" date="2009" name="Genome Res.">
        <title>Comparative genomics of the fungal pathogens Candida dubliniensis and Candida albicans.</title>
        <authorList>
            <person name="Jackson A.P."/>
            <person name="Gamble J.A."/>
            <person name="Yeomans T."/>
            <person name="Moran G.P."/>
            <person name="Saunders D."/>
            <person name="Harris D."/>
            <person name="Aslett M."/>
            <person name="Barrell J.F."/>
            <person name="Butler G."/>
            <person name="Citiulo F."/>
            <person name="Coleman D.C."/>
            <person name="de Groot P.W.J."/>
            <person name="Goodwin T.J."/>
            <person name="Quail M.A."/>
            <person name="McQuillan J."/>
            <person name="Munro C.A."/>
            <person name="Pain A."/>
            <person name="Poulter R.T."/>
            <person name="Rajandream M.A."/>
            <person name="Renauld H."/>
            <person name="Spiering M.J."/>
            <person name="Tivey A."/>
            <person name="Gow N.A.R."/>
            <person name="Barrell B."/>
            <person name="Sullivan D.J."/>
            <person name="Berriman M."/>
        </authorList>
    </citation>
    <scope>NUCLEOTIDE SEQUENCE [LARGE SCALE GENOMIC DNA]</scope>
    <source>
        <strain evidence="3">CD36 / ATCC MYA-646 / CBS 7987 / NCPF 3949 / NRRL Y-17841</strain>
    </source>
</reference>
<keyword evidence="3" id="KW-1185">Reference proteome</keyword>
<dbReference type="KEGG" id="cdu:CD36_06030"/>
<proteinExistence type="predicted"/>
<dbReference type="CGD" id="CAL0000163521">
    <property type="gene designation" value="Cd36_06030"/>
</dbReference>
<evidence type="ECO:0000313" key="2">
    <source>
        <dbReference type="EMBL" id="CAX44874.1"/>
    </source>
</evidence>
<accession>B9W843</accession>
<dbReference type="AlphaFoldDB" id="B9W843"/>
<dbReference type="EMBL" id="FM992688">
    <property type="protein sequence ID" value="CAX44874.1"/>
    <property type="molecule type" value="Genomic_DNA"/>
</dbReference>
<organism evidence="2 3">
    <name type="scientific">Candida dubliniensis (strain CD36 / ATCC MYA-646 / CBS 7987 / NCPF 3949 / NRRL Y-17841)</name>
    <name type="common">Yeast</name>
    <dbReference type="NCBI Taxonomy" id="573826"/>
    <lineage>
        <taxon>Eukaryota</taxon>
        <taxon>Fungi</taxon>
        <taxon>Dikarya</taxon>
        <taxon>Ascomycota</taxon>
        <taxon>Saccharomycotina</taxon>
        <taxon>Pichiomycetes</taxon>
        <taxon>Debaryomycetaceae</taxon>
        <taxon>Candida/Lodderomyces clade</taxon>
        <taxon>Candida</taxon>
    </lineage>
</organism>
<gene>
    <name evidence="1" type="ordered locus">Cd36_06030</name>
    <name evidence="2" type="ORF">CD36_06030</name>
</gene>
<sequence>MSRASVGNFIRRVRPLTRHQLPSRVVRHLSYTSTDEADITRIHVALNLLYPGIGDKKYQSTTRKVLQRFPKQETSNETQINNPPNTLSIQGSTELQTAYEDYQNALYQFGKPYAPDNWIVQQKQRISEDKLPEVYIPDSTKFFDDFDFLFPIFSNSELVDLSMIFETEGSKKADIIPSFNDLIELDKLKQFMKFNPMLLAGDDSSLSTVYQILFNQPYEGNEISQYLNQLRKLGKSSLAYHQILFDSPIDRFAPRAVLRACGFPRIIKHKDRQRLVELMLDTNSMNVLLQYLGVMSLINGGLSKKSIQSLQQFAYRKQIKAEGKDKINFNIKASLEKAAFGKRAKHLEIADQTLNSIILSYSQLNEKDPMDIKYSKLNERSKILLGYFIRQDYNMGAKFVGVDPVFDKDTKLKMVKLFNNSDIKLPIIANKTRPIANPYQLTTPVINNNLINRILLSDTVWSKLGRSIRDNQYVGGMKYTHFINLAILKHLSKQFKPQQEIMKEILTSESFKIYLQDYLQVDNFDKLFGCMSEAQKLTWTNDLILKLIKMIKQLDLASLESFFKEFKLQTFNYAFSKIKVSTNKLDKYLEKVSIEETDKEFAHKLGLMFLKYSCAKEHIDREKDQYIFLNRLILRSITTSQLIKIGIIVKGNNLGENEKFSKILIDSIGITGIEKRVSKKALNDLSTSEKFLQKLPPISLNPKSLENVDESEIDPSSIILPRINFRPSEKLYLINYYIFLGFMKSFYKNIEFPKLKSTYENISKQAEIGGAYFNYLMLYKLGSCKYNDICTNKIFKKDVCLATGLLQPFDGQYGEKYKSLIEYRCRNEYLELVTLAQMFNQYIGLLYFNHREELHMYIERLMISLKRFKKDD</sequence>
<dbReference type="OrthoDB" id="4003546at2759"/>
<dbReference type="GeneID" id="8044803"/>
<evidence type="ECO:0000313" key="3">
    <source>
        <dbReference type="Proteomes" id="UP000002605"/>
    </source>
</evidence>